<feature type="compositionally biased region" description="Polar residues" evidence="1">
    <location>
        <begin position="173"/>
        <end position="195"/>
    </location>
</feature>
<feature type="chain" id="PRO_5008124935" evidence="2">
    <location>
        <begin position="21"/>
        <end position="355"/>
    </location>
</feature>
<feature type="region of interest" description="Disordered" evidence="1">
    <location>
        <begin position="106"/>
        <end position="132"/>
    </location>
</feature>
<accession>A0A182K1R3</accession>
<dbReference type="InterPro" id="IPR040195">
    <property type="entry name" value="CUE_CUED1"/>
</dbReference>
<dbReference type="STRING" id="43041.A0A182K1R3"/>
<dbReference type="InterPro" id="IPR040192">
    <property type="entry name" value="CUEDC1"/>
</dbReference>
<feature type="signal peptide" evidence="2">
    <location>
        <begin position="1"/>
        <end position="20"/>
    </location>
</feature>
<name>A0A182K1R3_9DIPT</name>
<protein>
    <submittedName>
        <fullName evidence="4">CUE domain-containing protein</fullName>
    </submittedName>
</protein>
<feature type="region of interest" description="Disordered" evidence="1">
    <location>
        <begin position="159"/>
        <end position="213"/>
    </location>
</feature>
<dbReference type="EnsemblMetazoa" id="ACHR004697-RA">
    <property type="protein sequence ID" value="ACHR004697-PA"/>
    <property type="gene ID" value="ACHR004697"/>
</dbReference>
<dbReference type="InterPro" id="IPR003892">
    <property type="entry name" value="CUE"/>
</dbReference>
<dbReference type="PROSITE" id="PS51140">
    <property type="entry name" value="CUE"/>
    <property type="match status" value="1"/>
</dbReference>
<organism evidence="4 5">
    <name type="scientific">Anopheles christyi</name>
    <dbReference type="NCBI Taxonomy" id="43041"/>
    <lineage>
        <taxon>Eukaryota</taxon>
        <taxon>Metazoa</taxon>
        <taxon>Ecdysozoa</taxon>
        <taxon>Arthropoda</taxon>
        <taxon>Hexapoda</taxon>
        <taxon>Insecta</taxon>
        <taxon>Pterygota</taxon>
        <taxon>Neoptera</taxon>
        <taxon>Endopterygota</taxon>
        <taxon>Diptera</taxon>
        <taxon>Nematocera</taxon>
        <taxon>Culicoidea</taxon>
        <taxon>Culicidae</taxon>
        <taxon>Anophelinae</taxon>
        <taxon>Anopheles</taxon>
    </lineage>
</organism>
<dbReference type="AlphaFoldDB" id="A0A182K1R3"/>
<feature type="domain" description="CUE" evidence="3">
    <location>
        <begin position="53"/>
        <end position="96"/>
    </location>
</feature>
<evidence type="ECO:0000256" key="1">
    <source>
        <dbReference type="SAM" id="MobiDB-lite"/>
    </source>
</evidence>
<dbReference type="Pfam" id="PF02845">
    <property type="entry name" value="CUE"/>
    <property type="match status" value="1"/>
</dbReference>
<dbReference type="Gene3D" id="1.10.8.10">
    <property type="entry name" value="DNA helicase RuvA subunit, C-terminal domain"/>
    <property type="match status" value="1"/>
</dbReference>
<evidence type="ECO:0000313" key="4">
    <source>
        <dbReference type="EnsemblMetazoa" id="ACHR004697-PA"/>
    </source>
</evidence>
<dbReference type="SMART" id="SM00546">
    <property type="entry name" value="CUE"/>
    <property type="match status" value="1"/>
</dbReference>
<dbReference type="GO" id="GO:0043130">
    <property type="term" value="F:ubiquitin binding"/>
    <property type="evidence" value="ECO:0007669"/>
    <property type="project" value="InterPro"/>
</dbReference>
<dbReference type="PANTHER" id="PTHR13467">
    <property type="entry name" value="CUE DOMAIN CONTAINING PROTEIN 1"/>
    <property type="match status" value="1"/>
</dbReference>
<dbReference type="InterPro" id="IPR009060">
    <property type="entry name" value="UBA-like_sf"/>
</dbReference>
<reference evidence="5" key="1">
    <citation type="submission" date="2013-03" db="EMBL/GenBank/DDBJ databases">
        <title>The Genome Sequence of Anopheles christyi ACHKN1017.</title>
        <authorList>
            <consortium name="The Broad Institute Genomics Platform"/>
            <person name="Neafsey D.E."/>
            <person name="Besansky N."/>
            <person name="Walker B."/>
            <person name="Young S.K."/>
            <person name="Zeng Q."/>
            <person name="Gargeya S."/>
            <person name="Fitzgerald M."/>
            <person name="Haas B."/>
            <person name="Abouelleil A."/>
            <person name="Allen A.W."/>
            <person name="Alvarado L."/>
            <person name="Arachchi H.M."/>
            <person name="Berlin A.M."/>
            <person name="Chapman S.B."/>
            <person name="Gainer-Dewar J."/>
            <person name="Goldberg J."/>
            <person name="Griggs A."/>
            <person name="Gujja S."/>
            <person name="Hansen M."/>
            <person name="Howarth C."/>
            <person name="Imamovic A."/>
            <person name="Ireland A."/>
            <person name="Larimer J."/>
            <person name="McCowan C."/>
            <person name="Murphy C."/>
            <person name="Pearson M."/>
            <person name="Poon T.W."/>
            <person name="Priest M."/>
            <person name="Roberts A."/>
            <person name="Saif S."/>
            <person name="Shea T."/>
            <person name="Sisk P."/>
            <person name="Sykes S."/>
            <person name="Wortman J."/>
            <person name="Nusbaum C."/>
            <person name="Birren B."/>
        </authorList>
    </citation>
    <scope>NUCLEOTIDE SEQUENCE [LARGE SCALE GENOMIC DNA]</scope>
    <source>
        <strain evidence="5">ACHKN1017</strain>
    </source>
</reference>
<dbReference type="SUPFAM" id="SSF46934">
    <property type="entry name" value="UBA-like"/>
    <property type="match status" value="1"/>
</dbReference>
<feature type="compositionally biased region" description="Polar residues" evidence="1">
    <location>
        <begin position="110"/>
        <end position="123"/>
    </location>
</feature>
<feature type="region of interest" description="Disordered" evidence="1">
    <location>
        <begin position="320"/>
        <end position="355"/>
    </location>
</feature>
<dbReference type="VEuPathDB" id="VectorBase:ACHR004697"/>
<proteinExistence type="predicted"/>
<dbReference type="CDD" id="cd14366">
    <property type="entry name" value="CUE_CUED1"/>
    <property type="match status" value="1"/>
</dbReference>
<evidence type="ECO:0000259" key="3">
    <source>
        <dbReference type="PROSITE" id="PS51140"/>
    </source>
</evidence>
<evidence type="ECO:0000313" key="5">
    <source>
        <dbReference type="Proteomes" id="UP000075881"/>
    </source>
</evidence>
<dbReference type="Proteomes" id="UP000075881">
    <property type="component" value="Unassembled WGS sequence"/>
</dbReference>
<sequence length="355" mass="38636">MVTAWTLVSLESLCVILAKGHRFVGDSKFPPVTNNSPTLLEKVTSMASTMQLEFSQAMSDFKNMFPEMDRDVIEAVLRANQGAVDATIDQLLAMSTDNQNEKLRHELETDGSSGPRSVINQATDRPLLDLSSDEPGAVAERFLSTSPNATASSIVAQQLGASPKIRKPPAGSATGSATNSPRAQQQQARSETAQGERSAAGVPSTPATMNRRWNPPLVGPLPPTFLRLGGTAAGGTIGPDGTYRAAEFDMGDEQFAMMLQNEEFMAELRWNQEFLSALEKDHQGKVQDDAAFKERLRHMGKVSRKKFAQLARVFTWQRGGNKKASAVRHPDSLLLQEEHSDDEAAEPKRVSSGKK</sequence>
<keyword evidence="5" id="KW-1185">Reference proteome</keyword>
<reference evidence="4" key="2">
    <citation type="submission" date="2020-05" db="UniProtKB">
        <authorList>
            <consortium name="EnsemblMetazoa"/>
        </authorList>
    </citation>
    <scope>IDENTIFICATION</scope>
    <source>
        <strain evidence="4">ACHKN1017</strain>
    </source>
</reference>
<keyword evidence="2" id="KW-0732">Signal</keyword>
<dbReference type="PANTHER" id="PTHR13467:SF3">
    <property type="entry name" value="CUE DOMAIN-CONTAINING PROTEIN 1"/>
    <property type="match status" value="1"/>
</dbReference>
<evidence type="ECO:0000256" key="2">
    <source>
        <dbReference type="SAM" id="SignalP"/>
    </source>
</evidence>